<keyword evidence="5" id="KW-1185">Reference proteome</keyword>
<proteinExistence type="inferred from homology"/>
<gene>
    <name evidence="4" type="primary">PLSCR2_0</name>
    <name evidence="4" type="ORF">AVEN_8148_1</name>
</gene>
<feature type="compositionally biased region" description="Pro residues" evidence="3">
    <location>
        <begin position="25"/>
        <end position="38"/>
    </location>
</feature>
<evidence type="ECO:0000256" key="3">
    <source>
        <dbReference type="SAM" id="MobiDB-lite"/>
    </source>
</evidence>
<evidence type="ECO:0000313" key="5">
    <source>
        <dbReference type="Proteomes" id="UP000499080"/>
    </source>
</evidence>
<evidence type="ECO:0000256" key="2">
    <source>
        <dbReference type="RuleBase" id="RU363116"/>
    </source>
</evidence>
<keyword evidence="2" id="KW-0449">Lipoprotein</keyword>
<evidence type="ECO:0000256" key="1">
    <source>
        <dbReference type="ARBA" id="ARBA00005350"/>
    </source>
</evidence>
<dbReference type="Pfam" id="PF03803">
    <property type="entry name" value="Scramblase"/>
    <property type="match status" value="1"/>
</dbReference>
<feature type="region of interest" description="Disordered" evidence="3">
    <location>
        <begin position="1"/>
        <end position="83"/>
    </location>
</feature>
<organism evidence="4 5">
    <name type="scientific">Araneus ventricosus</name>
    <name type="common">Orbweaver spider</name>
    <name type="synonym">Epeira ventricosa</name>
    <dbReference type="NCBI Taxonomy" id="182803"/>
    <lineage>
        <taxon>Eukaryota</taxon>
        <taxon>Metazoa</taxon>
        <taxon>Ecdysozoa</taxon>
        <taxon>Arthropoda</taxon>
        <taxon>Chelicerata</taxon>
        <taxon>Arachnida</taxon>
        <taxon>Araneae</taxon>
        <taxon>Araneomorphae</taxon>
        <taxon>Entelegynae</taxon>
        <taxon>Araneoidea</taxon>
        <taxon>Araneidae</taxon>
        <taxon>Araneus</taxon>
    </lineage>
</organism>
<dbReference type="Proteomes" id="UP000499080">
    <property type="component" value="Unassembled WGS sequence"/>
</dbReference>
<dbReference type="PANTHER" id="PTHR23248:SF9">
    <property type="entry name" value="PHOSPHOLIPID SCRAMBLASE"/>
    <property type="match status" value="1"/>
</dbReference>
<keyword evidence="2" id="KW-0106">Calcium</keyword>
<evidence type="ECO:0000313" key="4">
    <source>
        <dbReference type="EMBL" id="GBN92081.1"/>
    </source>
</evidence>
<reference evidence="4 5" key="1">
    <citation type="journal article" date="2019" name="Sci. Rep.">
        <title>Orb-weaving spider Araneus ventricosus genome elucidates the spidroin gene catalogue.</title>
        <authorList>
            <person name="Kono N."/>
            <person name="Nakamura H."/>
            <person name="Ohtoshi R."/>
            <person name="Moran D.A.P."/>
            <person name="Shinohara A."/>
            <person name="Yoshida Y."/>
            <person name="Fujiwara M."/>
            <person name="Mori M."/>
            <person name="Tomita M."/>
            <person name="Arakawa K."/>
        </authorList>
    </citation>
    <scope>NUCLEOTIDE SEQUENCE [LARGE SCALE GENOMIC DNA]</scope>
</reference>
<comment type="caution">
    <text evidence="4">The sequence shown here is derived from an EMBL/GenBank/DDBJ whole genome shotgun (WGS) entry which is preliminary data.</text>
</comment>
<comment type="similarity">
    <text evidence="1 2">Belongs to the phospholipid scramblase family.</text>
</comment>
<comment type="function">
    <text evidence="2">May mediate accelerated ATP-independent bidirectional transbilayer migration of phospholipids upon binding calcium ions that results in a loss of phospholipid asymmetry in the plasma membrane.</text>
</comment>
<dbReference type="AlphaFoldDB" id="A0A4Y2SVT8"/>
<name>A0A4Y2SVT8_ARAVE</name>
<dbReference type="OrthoDB" id="191150at2759"/>
<feature type="compositionally biased region" description="Pro residues" evidence="3">
    <location>
        <begin position="1"/>
        <end position="15"/>
    </location>
</feature>
<dbReference type="InterPro" id="IPR005552">
    <property type="entry name" value="Scramblase"/>
</dbReference>
<dbReference type="GO" id="GO:0005886">
    <property type="term" value="C:plasma membrane"/>
    <property type="evidence" value="ECO:0007669"/>
    <property type="project" value="TreeGrafter"/>
</dbReference>
<accession>A0A4Y2SVT8</accession>
<sequence length="224" mass="24070">MSYPPSSPSAPPPGINPAILSGGEPPYPSGPGYPPGSYPPTGGSTGAYPATGGYPQPVDTYPPTGGYPQPMDTYPPTGGYPQPGIPMTHQPQPGAGYPPPGAMQPGADWMPIPTGVPVCPRGLEYLTMIDQLLVHQKVELLEAFLSFETKNKYTIKNSMGQKIYTAKEETKYPIYVSFLYIVACLREAIRSARLVHNVLTCVSYSDSATKHVENLAVWCSHADW</sequence>
<dbReference type="PANTHER" id="PTHR23248">
    <property type="entry name" value="PHOSPHOLIPID SCRAMBLASE-RELATED"/>
    <property type="match status" value="1"/>
</dbReference>
<feature type="compositionally biased region" description="Low complexity" evidence="3">
    <location>
        <begin position="74"/>
        <end position="83"/>
    </location>
</feature>
<keyword evidence="2" id="KW-0564">Palmitate</keyword>
<comment type="cofactor">
    <cofactor evidence="2">
        <name>Ca(2+)</name>
        <dbReference type="ChEBI" id="CHEBI:29108"/>
    </cofactor>
</comment>
<dbReference type="EMBL" id="BGPR01024207">
    <property type="protein sequence ID" value="GBN92081.1"/>
    <property type="molecule type" value="Genomic_DNA"/>
</dbReference>
<protein>
    <recommendedName>
        <fullName evidence="2">Phospholipid scramblase</fullName>
    </recommendedName>
</protein>
<dbReference type="GO" id="GO:0017128">
    <property type="term" value="F:phospholipid scramblase activity"/>
    <property type="evidence" value="ECO:0007669"/>
    <property type="project" value="InterPro"/>
</dbReference>